<feature type="region of interest" description="Disordered" evidence="1">
    <location>
        <begin position="93"/>
        <end position="142"/>
    </location>
</feature>
<dbReference type="PANTHER" id="PTHR33244">
    <property type="entry name" value="INTEGRASE CATALYTIC DOMAIN-CONTAINING PROTEIN-RELATED"/>
    <property type="match status" value="1"/>
</dbReference>
<dbReference type="GeneID" id="114575454"/>
<sequence>MQGMQTSPVQRLMSRRTKTLVPIATSLLHPEVQDGVMTKIELKRQKAKSHYDKNTKILPDLHIGQEVRVSPTQRGKPWDTAICREKLSDRSYMVETNGESLRRNREALNPEQPKPEQPAKETSQPTPDQLPQPTEAVLRRSQRVIKKPDLFV</sequence>
<protein>
    <submittedName>
        <fullName evidence="2">Uncharacterized protein</fullName>
    </submittedName>
</protein>
<dbReference type="Proteomes" id="UP000887567">
    <property type="component" value="Unplaced"/>
</dbReference>
<evidence type="ECO:0000256" key="1">
    <source>
        <dbReference type="SAM" id="MobiDB-lite"/>
    </source>
</evidence>
<dbReference type="KEGG" id="epa:114575454"/>
<feature type="compositionally biased region" description="Polar residues" evidence="1">
    <location>
        <begin position="122"/>
        <end position="132"/>
    </location>
</feature>
<dbReference type="PANTHER" id="PTHR33244:SF3">
    <property type="entry name" value="PEPTIDASE A2 DOMAIN-CONTAINING PROTEIN"/>
    <property type="match status" value="1"/>
</dbReference>
<dbReference type="OMA" id="TAICREK"/>
<accession>A0A913YL10</accession>
<organism evidence="2 3">
    <name type="scientific">Exaiptasia diaphana</name>
    <name type="common">Tropical sea anemone</name>
    <name type="synonym">Aiptasia pulchella</name>
    <dbReference type="NCBI Taxonomy" id="2652724"/>
    <lineage>
        <taxon>Eukaryota</taxon>
        <taxon>Metazoa</taxon>
        <taxon>Cnidaria</taxon>
        <taxon>Anthozoa</taxon>
        <taxon>Hexacorallia</taxon>
        <taxon>Actiniaria</taxon>
        <taxon>Aiptasiidae</taxon>
        <taxon>Exaiptasia</taxon>
    </lineage>
</organism>
<dbReference type="EnsemblMetazoa" id="XM_028660319.1">
    <property type="protein sequence ID" value="XP_028516120.1"/>
    <property type="gene ID" value="LOC114575454"/>
</dbReference>
<dbReference type="OrthoDB" id="8037975at2759"/>
<reference evidence="2" key="1">
    <citation type="submission" date="2022-11" db="UniProtKB">
        <authorList>
            <consortium name="EnsemblMetazoa"/>
        </authorList>
    </citation>
    <scope>IDENTIFICATION</scope>
</reference>
<name>A0A913YL10_EXADI</name>
<proteinExistence type="predicted"/>
<dbReference type="AlphaFoldDB" id="A0A913YL10"/>
<feature type="compositionally biased region" description="Basic and acidic residues" evidence="1">
    <location>
        <begin position="100"/>
        <end position="119"/>
    </location>
</feature>
<evidence type="ECO:0000313" key="3">
    <source>
        <dbReference type="Proteomes" id="UP000887567"/>
    </source>
</evidence>
<dbReference type="RefSeq" id="XP_028516120.1">
    <property type="nucleotide sequence ID" value="XM_028660319.1"/>
</dbReference>
<evidence type="ECO:0000313" key="2">
    <source>
        <dbReference type="EnsemblMetazoa" id="XP_028516120.1"/>
    </source>
</evidence>
<keyword evidence="3" id="KW-1185">Reference proteome</keyword>